<organism evidence="1 2">
    <name type="scientific">Candidatus Thiomargarita nelsonii</name>
    <dbReference type="NCBI Taxonomy" id="1003181"/>
    <lineage>
        <taxon>Bacteria</taxon>
        <taxon>Pseudomonadati</taxon>
        <taxon>Pseudomonadota</taxon>
        <taxon>Gammaproteobacteria</taxon>
        <taxon>Thiotrichales</taxon>
        <taxon>Thiotrichaceae</taxon>
        <taxon>Thiomargarita</taxon>
    </lineage>
</organism>
<comment type="caution">
    <text evidence="1">The sequence shown here is derived from an EMBL/GenBank/DDBJ whole genome shotgun (WGS) entry which is preliminary data.</text>
</comment>
<dbReference type="Proteomes" id="UP000030428">
    <property type="component" value="Unassembled WGS sequence"/>
</dbReference>
<accession>A0A0A6RU00</accession>
<name>A0A0A6RU00_9GAMM</name>
<gene>
    <name evidence="1" type="ORF">PN36_21250</name>
</gene>
<keyword evidence="2" id="KW-1185">Reference proteome</keyword>
<proteinExistence type="predicted"/>
<dbReference type="AlphaFoldDB" id="A0A0A6RU00"/>
<protein>
    <submittedName>
        <fullName evidence="1">Uncharacterized protein</fullName>
    </submittedName>
</protein>
<evidence type="ECO:0000313" key="2">
    <source>
        <dbReference type="Proteomes" id="UP000030428"/>
    </source>
</evidence>
<evidence type="ECO:0000313" key="1">
    <source>
        <dbReference type="EMBL" id="KHD07341.1"/>
    </source>
</evidence>
<reference evidence="1 2" key="1">
    <citation type="journal article" date="2016" name="Front. Microbiol.">
        <title>Single-Cell (Meta-)Genomics of a Dimorphic Candidatus Thiomargarita nelsonii Reveals Genomic Plasticity.</title>
        <authorList>
            <person name="Flood B.E."/>
            <person name="Fliss P."/>
            <person name="Jones D.S."/>
            <person name="Dick G.J."/>
            <person name="Jain S."/>
            <person name="Kaster A.K."/>
            <person name="Winkel M."/>
            <person name="Mussmann M."/>
            <person name="Bailey J."/>
        </authorList>
    </citation>
    <scope>NUCLEOTIDE SEQUENCE [LARGE SCALE GENOMIC DNA]</scope>
    <source>
        <strain evidence="1">Hydrate Ridge</strain>
    </source>
</reference>
<dbReference type="EMBL" id="JSZA02000095">
    <property type="protein sequence ID" value="KHD07341.1"/>
    <property type="molecule type" value="Genomic_DNA"/>
</dbReference>
<sequence length="122" mass="14052">MNTENNQVTQLEIQLMKRLRESYPEQTHALNNEQLLIQVQNGIAASETIKITGEDDIFRFMTLPYVLSPAQQNSPLIKGVAIRILDNFEWSGKKRLNFIYKHLVNRSPSSDEIALSQLLILR</sequence>